<gene>
    <name evidence="8" type="ORF">APUU_61054A</name>
</gene>
<sequence length="618" mass="68938">MTASSKSRRLPSAAPDSAASDAQKRRKNVGTACSACKARKLKCTGAPPCANCLKSGIECTLDETADRRRRGVLKRKIDKLEDQEDLLGRLLEFFREGNNRCTIPLLNLIRSHASPSEIRFYIEHQLPRSKRTQTPELLEVCREIEQRQSSEPLRKRRILDTAPNGSHDTPRLSVPAQPWTSIVADDDLVSRLIFLWFTWVHPFCNFIDRDLFTQDMKSGSLSASYCSPFLVNMILSDACAYSEYSASGLPDDLTAKRIEFYEEAKRLLDKEEGRISLPTVQGLGVLWMCASITGRDRQAWIKGAQLAYSLRELSQVSCNLPPEADRDATALPTIVNNTNWGLFNLAMVHALFARKRPIVGPPAHSPSASNQCDHDMWYSYPNKSAGVESHTSCLFTAVCNLSRIAYKLGRFLFSQNKPSSERLDITNGELDALRDLNEWADRLPECLKESIADLPHVLSLHMYNHAILTVVYGFLRARPLYLPNPSALSPTVRDALMAPARAWATSLSSARNIAHLTLVHRAYWGSDRMPGATVHCIMAALFALLDNVDDPANRDAFISLTAAAAAFSRQWESPNTLLRNIQNIARQRDVTLPPETCAFFLDPDQPSGNSTPIKAETP</sequence>
<keyword evidence="3" id="KW-0238">DNA-binding</keyword>
<dbReference type="Pfam" id="PF00172">
    <property type="entry name" value="Zn_clus"/>
    <property type="match status" value="1"/>
</dbReference>
<organism evidence="8 9">
    <name type="scientific">Aspergillus puulaauensis</name>
    <dbReference type="NCBI Taxonomy" id="1220207"/>
    <lineage>
        <taxon>Eukaryota</taxon>
        <taxon>Fungi</taxon>
        <taxon>Dikarya</taxon>
        <taxon>Ascomycota</taxon>
        <taxon>Pezizomycotina</taxon>
        <taxon>Eurotiomycetes</taxon>
        <taxon>Eurotiomycetidae</taxon>
        <taxon>Eurotiales</taxon>
        <taxon>Aspergillaceae</taxon>
        <taxon>Aspergillus</taxon>
    </lineage>
</organism>
<keyword evidence="9" id="KW-1185">Reference proteome</keyword>
<dbReference type="InterPro" id="IPR007219">
    <property type="entry name" value="XnlR_reg_dom"/>
</dbReference>
<dbReference type="Proteomes" id="UP000654913">
    <property type="component" value="Chromosome 6"/>
</dbReference>
<dbReference type="CDD" id="cd00067">
    <property type="entry name" value="GAL4"/>
    <property type="match status" value="1"/>
</dbReference>
<keyword evidence="5" id="KW-0539">Nucleus</keyword>
<dbReference type="PROSITE" id="PS50048">
    <property type="entry name" value="ZN2_CY6_FUNGAL_2"/>
    <property type="match status" value="1"/>
</dbReference>
<dbReference type="PANTHER" id="PTHR47256">
    <property type="entry name" value="ZN(II)2CYS6 TRANSCRIPTION FACTOR (EUROFUNG)-RELATED"/>
    <property type="match status" value="1"/>
</dbReference>
<dbReference type="RefSeq" id="XP_041560192.1">
    <property type="nucleotide sequence ID" value="XM_041694353.1"/>
</dbReference>
<reference evidence="8" key="1">
    <citation type="submission" date="2021-01" db="EMBL/GenBank/DDBJ databases">
        <authorList>
            <consortium name="Aspergillus puulaauensis MK2 genome sequencing consortium"/>
            <person name="Kazuki M."/>
            <person name="Futagami T."/>
        </authorList>
    </citation>
    <scope>NUCLEOTIDE SEQUENCE</scope>
    <source>
        <strain evidence="8">MK2</strain>
    </source>
</reference>
<dbReference type="SUPFAM" id="SSF57701">
    <property type="entry name" value="Zn2/Cys6 DNA-binding domain"/>
    <property type="match status" value="1"/>
</dbReference>
<evidence type="ECO:0000256" key="3">
    <source>
        <dbReference type="ARBA" id="ARBA00023125"/>
    </source>
</evidence>
<dbReference type="GO" id="GO:0000981">
    <property type="term" value="F:DNA-binding transcription factor activity, RNA polymerase II-specific"/>
    <property type="evidence" value="ECO:0007669"/>
    <property type="project" value="InterPro"/>
</dbReference>
<keyword evidence="1" id="KW-0479">Metal-binding</keyword>
<feature type="domain" description="Zn(2)-C6 fungal-type" evidence="7">
    <location>
        <begin position="32"/>
        <end position="61"/>
    </location>
</feature>
<dbReference type="GeneID" id="64978003"/>
<dbReference type="AlphaFoldDB" id="A0A7R7XUJ4"/>
<evidence type="ECO:0000256" key="5">
    <source>
        <dbReference type="ARBA" id="ARBA00023242"/>
    </source>
</evidence>
<dbReference type="SMART" id="SM00066">
    <property type="entry name" value="GAL4"/>
    <property type="match status" value="1"/>
</dbReference>
<dbReference type="OrthoDB" id="2593732at2759"/>
<dbReference type="KEGG" id="apuu:APUU_61054A"/>
<reference evidence="8" key="2">
    <citation type="submission" date="2021-02" db="EMBL/GenBank/DDBJ databases">
        <title>Aspergillus puulaauensis MK2 genome sequence.</title>
        <authorList>
            <person name="Futagami T."/>
            <person name="Mori K."/>
            <person name="Kadooka C."/>
            <person name="Tanaka T."/>
        </authorList>
    </citation>
    <scope>NUCLEOTIDE SEQUENCE</scope>
    <source>
        <strain evidence="8">MK2</strain>
    </source>
</reference>
<dbReference type="InterPro" id="IPR053187">
    <property type="entry name" value="Notoamide_regulator"/>
</dbReference>
<dbReference type="PROSITE" id="PS00463">
    <property type="entry name" value="ZN2_CY6_FUNGAL_1"/>
    <property type="match status" value="1"/>
</dbReference>
<dbReference type="CDD" id="cd12148">
    <property type="entry name" value="fungal_TF_MHR"/>
    <property type="match status" value="1"/>
</dbReference>
<dbReference type="EMBL" id="AP024448">
    <property type="protein sequence ID" value="BCS28006.1"/>
    <property type="molecule type" value="Genomic_DNA"/>
</dbReference>
<feature type="region of interest" description="Disordered" evidence="6">
    <location>
        <begin position="1"/>
        <end position="26"/>
    </location>
</feature>
<dbReference type="InterPro" id="IPR001138">
    <property type="entry name" value="Zn2Cys6_DnaBD"/>
</dbReference>
<evidence type="ECO:0000259" key="7">
    <source>
        <dbReference type="PROSITE" id="PS50048"/>
    </source>
</evidence>
<feature type="compositionally biased region" description="Low complexity" evidence="6">
    <location>
        <begin position="11"/>
        <end position="21"/>
    </location>
</feature>
<evidence type="ECO:0000256" key="2">
    <source>
        <dbReference type="ARBA" id="ARBA00023015"/>
    </source>
</evidence>
<evidence type="ECO:0000313" key="9">
    <source>
        <dbReference type="Proteomes" id="UP000654913"/>
    </source>
</evidence>
<evidence type="ECO:0000313" key="8">
    <source>
        <dbReference type="EMBL" id="BCS28006.1"/>
    </source>
</evidence>
<dbReference type="InterPro" id="IPR036864">
    <property type="entry name" value="Zn2-C6_fun-type_DNA-bd_sf"/>
</dbReference>
<dbReference type="GO" id="GO:0003677">
    <property type="term" value="F:DNA binding"/>
    <property type="evidence" value="ECO:0007669"/>
    <property type="project" value="UniProtKB-KW"/>
</dbReference>
<proteinExistence type="predicted"/>
<dbReference type="Pfam" id="PF04082">
    <property type="entry name" value="Fungal_trans"/>
    <property type="match status" value="1"/>
</dbReference>
<evidence type="ECO:0000256" key="1">
    <source>
        <dbReference type="ARBA" id="ARBA00022723"/>
    </source>
</evidence>
<dbReference type="GO" id="GO:0008270">
    <property type="term" value="F:zinc ion binding"/>
    <property type="evidence" value="ECO:0007669"/>
    <property type="project" value="InterPro"/>
</dbReference>
<evidence type="ECO:0000256" key="6">
    <source>
        <dbReference type="SAM" id="MobiDB-lite"/>
    </source>
</evidence>
<dbReference type="Gene3D" id="4.10.240.10">
    <property type="entry name" value="Zn(2)-C6 fungal-type DNA-binding domain"/>
    <property type="match status" value="1"/>
</dbReference>
<name>A0A7R7XUJ4_9EURO</name>
<dbReference type="PANTHER" id="PTHR47256:SF1">
    <property type="entry name" value="ZN(II)2CYS6 TRANSCRIPTION FACTOR (EUROFUNG)"/>
    <property type="match status" value="1"/>
</dbReference>
<evidence type="ECO:0000256" key="4">
    <source>
        <dbReference type="ARBA" id="ARBA00023163"/>
    </source>
</evidence>
<dbReference type="GO" id="GO:0006351">
    <property type="term" value="P:DNA-templated transcription"/>
    <property type="evidence" value="ECO:0007669"/>
    <property type="project" value="InterPro"/>
</dbReference>
<accession>A0A7R7XUJ4</accession>
<keyword evidence="4" id="KW-0804">Transcription</keyword>
<keyword evidence="2" id="KW-0805">Transcription regulation</keyword>
<protein>
    <recommendedName>
        <fullName evidence="7">Zn(2)-C6 fungal-type domain-containing protein</fullName>
    </recommendedName>
</protein>